<evidence type="ECO:0000313" key="6">
    <source>
        <dbReference type="EMBL" id="MEQ3361668.1"/>
    </source>
</evidence>
<evidence type="ECO:0000259" key="5">
    <source>
        <dbReference type="PROSITE" id="PS50937"/>
    </source>
</evidence>
<dbReference type="PROSITE" id="PS50937">
    <property type="entry name" value="HTH_MERR_2"/>
    <property type="match status" value="1"/>
</dbReference>
<dbReference type="Proteomes" id="UP001487305">
    <property type="component" value="Unassembled WGS sequence"/>
</dbReference>
<protein>
    <submittedName>
        <fullName evidence="6">MerR family transcriptional regulator</fullName>
    </submittedName>
</protein>
<gene>
    <name evidence="6" type="ORF">AAA083_01620</name>
</gene>
<keyword evidence="4" id="KW-0804">Transcription</keyword>
<proteinExistence type="predicted"/>
<keyword evidence="2" id="KW-0805">Transcription regulation</keyword>
<dbReference type="PRINTS" id="PR00040">
    <property type="entry name" value="HTHMERR"/>
</dbReference>
<feature type="domain" description="HTH merR-type" evidence="5">
    <location>
        <begin position="1"/>
        <end position="69"/>
    </location>
</feature>
<dbReference type="SMART" id="SM00422">
    <property type="entry name" value="HTH_MERR"/>
    <property type="match status" value="1"/>
</dbReference>
<keyword evidence="7" id="KW-1185">Reference proteome</keyword>
<reference evidence="6 7" key="1">
    <citation type="submission" date="2024-04" db="EMBL/GenBank/DDBJ databases">
        <title>Human intestinal bacterial collection.</title>
        <authorList>
            <person name="Pauvert C."/>
            <person name="Hitch T.C.A."/>
            <person name="Clavel T."/>
        </authorList>
    </citation>
    <scope>NUCLEOTIDE SEQUENCE [LARGE SCALE GENOMIC DNA]</scope>
    <source>
        <strain evidence="6 7">CLA-KB-H42</strain>
    </source>
</reference>
<comment type="caution">
    <text evidence="6">The sequence shown here is derived from an EMBL/GenBank/DDBJ whole genome shotgun (WGS) entry which is preliminary data.</text>
</comment>
<dbReference type="EMBL" id="JBBNOP010000001">
    <property type="protein sequence ID" value="MEQ3361668.1"/>
    <property type="molecule type" value="Genomic_DNA"/>
</dbReference>
<evidence type="ECO:0000256" key="1">
    <source>
        <dbReference type="ARBA" id="ARBA00022491"/>
    </source>
</evidence>
<name>A0ABV1JA73_9ACTN</name>
<accession>A0ABV1JA73</accession>
<dbReference type="RefSeq" id="WP_180963590.1">
    <property type="nucleotide sequence ID" value="NZ_JBBNOP010000001.1"/>
</dbReference>
<dbReference type="SUPFAM" id="SSF46955">
    <property type="entry name" value="Putative DNA-binding domain"/>
    <property type="match status" value="1"/>
</dbReference>
<dbReference type="InterPro" id="IPR047057">
    <property type="entry name" value="MerR_fam"/>
</dbReference>
<evidence type="ECO:0000313" key="7">
    <source>
        <dbReference type="Proteomes" id="UP001487305"/>
    </source>
</evidence>
<dbReference type="InterPro" id="IPR000551">
    <property type="entry name" value="MerR-type_HTH_dom"/>
</dbReference>
<dbReference type="PANTHER" id="PTHR30204">
    <property type="entry name" value="REDOX-CYCLING DRUG-SENSING TRANSCRIPTIONAL ACTIVATOR SOXR"/>
    <property type="match status" value="1"/>
</dbReference>
<sequence>MKSGELAQLAGVTVRTLRHYRTIGLLPEPKRGDNGYCNYSIDDLVRLLRIKHLASLGFSLEDIGGMLETLDSDDRSKAADLLESLDRELVGQIELLERKRRTLAMIRSHELDADVPVRLASIISTLKDHGLPDDMMRSERTVMLLAGAMLSESDLDETEAVYQAIIERGLVDDYIKINDWIIDLPEDADEAQKSAVIDRVIGVIDRVMDCFDTSNWEADPTEEELRAEAIFKQYQEQALTPAQKDVCDRVIDIIQKRVTGKSMRSE</sequence>
<dbReference type="InterPro" id="IPR009061">
    <property type="entry name" value="DNA-bd_dom_put_sf"/>
</dbReference>
<keyword evidence="3" id="KW-0238">DNA-binding</keyword>
<dbReference type="Pfam" id="PF13411">
    <property type="entry name" value="MerR_1"/>
    <property type="match status" value="1"/>
</dbReference>
<keyword evidence="1" id="KW-0678">Repressor</keyword>
<dbReference type="PANTHER" id="PTHR30204:SF69">
    <property type="entry name" value="MERR-FAMILY TRANSCRIPTIONAL REGULATOR"/>
    <property type="match status" value="1"/>
</dbReference>
<dbReference type="Gene3D" id="1.10.1660.10">
    <property type="match status" value="1"/>
</dbReference>
<evidence type="ECO:0000256" key="2">
    <source>
        <dbReference type="ARBA" id="ARBA00023015"/>
    </source>
</evidence>
<evidence type="ECO:0000256" key="3">
    <source>
        <dbReference type="ARBA" id="ARBA00023125"/>
    </source>
</evidence>
<evidence type="ECO:0000256" key="4">
    <source>
        <dbReference type="ARBA" id="ARBA00023163"/>
    </source>
</evidence>
<organism evidence="6 7">
    <name type="scientific">Raoultibacter massiliensis</name>
    <dbReference type="NCBI Taxonomy" id="1852371"/>
    <lineage>
        <taxon>Bacteria</taxon>
        <taxon>Bacillati</taxon>
        <taxon>Actinomycetota</taxon>
        <taxon>Coriobacteriia</taxon>
        <taxon>Eggerthellales</taxon>
        <taxon>Eggerthellaceae</taxon>
        <taxon>Raoultibacter</taxon>
    </lineage>
</organism>